<dbReference type="Gene3D" id="3.30.420.10">
    <property type="entry name" value="Ribonuclease H-like superfamily/Ribonuclease H"/>
    <property type="match status" value="1"/>
</dbReference>
<gene>
    <name evidence="2" type="ORF">E0L32_001020</name>
</gene>
<dbReference type="InterPro" id="IPR012337">
    <property type="entry name" value="RNaseH-like_sf"/>
</dbReference>
<proteinExistence type="predicted"/>
<name>A0A507AMU9_9PEZI</name>
<dbReference type="InterPro" id="IPR036397">
    <property type="entry name" value="RNaseH_sf"/>
</dbReference>
<keyword evidence="3" id="KW-1185">Reference proteome</keyword>
<evidence type="ECO:0000313" key="3">
    <source>
        <dbReference type="Proteomes" id="UP000319257"/>
    </source>
</evidence>
<accession>A0A507AMU9</accession>
<dbReference type="AlphaFoldDB" id="A0A507AMU9"/>
<evidence type="ECO:0000313" key="2">
    <source>
        <dbReference type="EMBL" id="TPX11202.1"/>
    </source>
</evidence>
<dbReference type="InterPro" id="IPR048519">
    <property type="entry name" value="Gfd2/YDR514C-like_C"/>
</dbReference>
<comment type="caution">
    <text evidence="2">The sequence shown here is derived from an EMBL/GenBank/DDBJ whole genome shotgun (WGS) entry which is preliminary data.</text>
</comment>
<protein>
    <recommendedName>
        <fullName evidence="1">Gfd2/YDR514C-like C-terminal domain-containing protein</fullName>
    </recommendedName>
</protein>
<sequence length="234" mass="25714">MAVPVVTPETDTTPIDQFPSRVENIILRELFGYTSVTNEADLSRTPLLDVLLVAVDIDTQQGYSEILPDHQFHIGVSTLDSRALLNPAGTLRSGKGPTPTIQSLQFTIGDSRYCRKASKRFLFGLSEPSSLSSVKSRLETIASGRNVVLVPIFVVDTVKAAQEPLSLPYRYSLEKLLEALEIPYKKLHAAGNDAHFALRVLLMIIAKDAERQPETQHSVSLIRALKEVALAPIP</sequence>
<dbReference type="Pfam" id="PF21762">
    <property type="entry name" value="DEDDh_C"/>
    <property type="match status" value="1"/>
</dbReference>
<dbReference type="EMBL" id="SKBQ01000004">
    <property type="protein sequence ID" value="TPX11202.1"/>
    <property type="molecule type" value="Genomic_DNA"/>
</dbReference>
<dbReference type="SUPFAM" id="SSF53098">
    <property type="entry name" value="Ribonuclease H-like"/>
    <property type="match status" value="1"/>
</dbReference>
<dbReference type="STRING" id="1093900.A0A507AMU9"/>
<feature type="domain" description="Gfd2/YDR514C-like C-terminal" evidence="1">
    <location>
        <begin position="152"/>
        <end position="203"/>
    </location>
</feature>
<evidence type="ECO:0000259" key="1">
    <source>
        <dbReference type="Pfam" id="PF21762"/>
    </source>
</evidence>
<dbReference type="GO" id="GO:0003676">
    <property type="term" value="F:nucleic acid binding"/>
    <property type="evidence" value="ECO:0007669"/>
    <property type="project" value="InterPro"/>
</dbReference>
<dbReference type="OrthoDB" id="5953249at2759"/>
<dbReference type="GeneID" id="41968467"/>
<reference evidence="2 3" key="1">
    <citation type="submission" date="2019-06" db="EMBL/GenBank/DDBJ databases">
        <title>Draft genome sequence of the filamentous fungus Phialemoniopsis curvata isolated from diesel fuel.</title>
        <authorList>
            <person name="Varaljay V.A."/>
            <person name="Lyon W.J."/>
            <person name="Crouch A.L."/>
            <person name="Drake C.E."/>
            <person name="Hollomon J.M."/>
            <person name="Nadeau L.J."/>
            <person name="Nunn H.S."/>
            <person name="Stevenson B.S."/>
            <person name="Bojanowski C.L."/>
            <person name="Crookes-Goodson W.J."/>
        </authorList>
    </citation>
    <scope>NUCLEOTIDE SEQUENCE [LARGE SCALE GENOMIC DNA]</scope>
    <source>
        <strain evidence="2 3">D216</strain>
    </source>
</reference>
<dbReference type="Proteomes" id="UP000319257">
    <property type="component" value="Unassembled WGS sequence"/>
</dbReference>
<organism evidence="2 3">
    <name type="scientific">Thyridium curvatum</name>
    <dbReference type="NCBI Taxonomy" id="1093900"/>
    <lineage>
        <taxon>Eukaryota</taxon>
        <taxon>Fungi</taxon>
        <taxon>Dikarya</taxon>
        <taxon>Ascomycota</taxon>
        <taxon>Pezizomycotina</taxon>
        <taxon>Sordariomycetes</taxon>
        <taxon>Sordariomycetidae</taxon>
        <taxon>Thyridiales</taxon>
        <taxon>Thyridiaceae</taxon>
        <taxon>Thyridium</taxon>
    </lineage>
</organism>
<dbReference type="RefSeq" id="XP_030992913.1">
    <property type="nucleotide sequence ID" value="XM_031132840.1"/>
</dbReference>
<dbReference type="InParanoid" id="A0A507AMU9"/>